<accession>A0A5C5XW79</accession>
<name>A0A5C5XW79_9BACT</name>
<keyword evidence="3" id="KW-1185">Reference proteome</keyword>
<reference evidence="2 3" key="1">
    <citation type="submission" date="2019-02" db="EMBL/GenBank/DDBJ databases">
        <title>Deep-cultivation of Planctomycetes and their phenomic and genomic characterization uncovers novel biology.</title>
        <authorList>
            <person name="Wiegand S."/>
            <person name="Jogler M."/>
            <person name="Boedeker C."/>
            <person name="Pinto D."/>
            <person name="Vollmers J."/>
            <person name="Rivas-Marin E."/>
            <person name="Kohn T."/>
            <person name="Peeters S.H."/>
            <person name="Heuer A."/>
            <person name="Rast P."/>
            <person name="Oberbeckmann S."/>
            <person name="Bunk B."/>
            <person name="Jeske O."/>
            <person name="Meyerdierks A."/>
            <person name="Storesund J.E."/>
            <person name="Kallscheuer N."/>
            <person name="Luecker S."/>
            <person name="Lage O.M."/>
            <person name="Pohl T."/>
            <person name="Merkel B.J."/>
            <person name="Hornburger P."/>
            <person name="Mueller R.-W."/>
            <person name="Bruemmer F."/>
            <person name="Labrenz M."/>
            <person name="Spormann A.M."/>
            <person name="Op Den Camp H."/>
            <person name="Overmann J."/>
            <person name="Amann R."/>
            <person name="Jetten M.S.M."/>
            <person name="Mascher T."/>
            <person name="Medema M.H."/>
            <person name="Devos D.P."/>
            <person name="Kaster A.-K."/>
            <person name="Ovreas L."/>
            <person name="Rohde M."/>
            <person name="Galperin M.Y."/>
            <person name="Jogler C."/>
        </authorList>
    </citation>
    <scope>NUCLEOTIDE SEQUENCE [LARGE SCALE GENOMIC DNA]</scope>
    <source>
        <strain evidence="2 3">CA85</strain>
    </source>
</reference>
<sequence>MNAPLSDSPMTLSPSGNDAEMAKASSLVMTELLA</sequence>
<comment type="caution">
    <text evidence="2">The sequence shown here is derived from an EMBL/GenBank/DDBJ whole genome shotgun (WGS) entry which is preliminary data.</text>
</comment>
<evidence type="ECO:0000256" key="1">
    <source>
        <dbReference type="SAM" id="MobiDB-lite"/>
    </source>
</evidence>
<evidence type="ECO:0000313" key="3">
    <source>
        <dbReference type="Proteomes" id="UP000318053"/>
    </source>
</evidence>
<proteinExistence type="predicted"/>
<feature type="region of interest" description="Disordered" evidence="1">
    <location>
        <begin position="1"/>
        <end position="23"/>
    </location>
</feature>
<dbReference type="EMBL" id="SJPK01000004">
    <property type="protein sequence ID" value="TWT67576.1"/>
    <property type="molecule type" value="Genomic_DNA"/>
</dbReference>
<gene>
    <name evidence="2" type="ORF">CA85_24290</name>
</gene>
<dbReference type="AlphaFoldDB" id="A0A5C5XW79"/>
<organism evidence="2 3">
    <name type="scientific">Allorhodopirellula solitaria</name>
    <dbReference type="NCBI Taxonomy" id="2527987"/>
    <lineage>
        <taxon>Bacteria</taxon>
        <taxon>Pseudomonadati</taxon>
        <taxon>Planctomycetota</taxon>
        <taxon>Planctomycetia</taxon>
        <taxon>Pirellulales</taxon>
        <taxon>Pirellulaceae</taxon>
        <taxon>Allorhodopirellula</taxon>
    </lineage>
</organism>
<protein>
    <submittedName>
        <fullName evidence="2">Uncharacterized protein</fullName>
    </submittedName>
</protein>
<dbReference type="Proteomes" id="UP000318053">
    <property type="component" value="Unassembled WGS sequence"/>
</dbReference>
<evidence type="ECO:0000313" key="2">
    <source>
        <dbReference type="EMBL" id="TWT67576.1"/>
    </source>
</evidence>